<comment type="caution">
    <text evidence="1">The sequence shown here is derived from an EMBL/GenBank/DDBJ whole genome shotgun (WGS) entry which is preliminary data.</text>
</comment>
<dbReference type="AlphaFoldDB" id="D0W6G3"/>
<gene>
    <name evidence="1" type="ORF">NEILACOT_03101</name>
</gene>
<protein>
    <submittedName>
        <fullName evidence="1">Uncharacterized protein</fullName>
    </submittedName>
</protein>
<proteinExistence type="predicted"/>
<evidence type="ECO:0000313" key="1">
    <source>
        <dbReference type="EMBL" id="EEZ76909.1"/>
    </source>
</evidence>
<evidence type="ECO:0000313" key="2">
    <source>
        <dbReference type="Proteomes" id="UP000003843"/>
    </source>
</evidence>
<name>D0W6G3_NEILA</name>
<dbReference type="EMBL" id="ACEQ02000001">
    <property type="protein sequence ID" value="EEZ76909.1"/>
    <property type="molecule type" value="Genomic_DNA"/>
</dbReference>
<dbReference type="Proteomes" id="UP000003843">
    <property type="component" value="Unassembled WGS sequence"/>
</dbReference>
<reference evidence="1 2" key="1">
    <citation type="submission" date="2009-10" db="EMBL/GenBank/DDBJ databases">
        <authorList>
            <person name="Weinstock G."/>
            <person name="Sodergren E."/>
            <person name="Clifton S."/>
            <person name="Fulton L."/>
            <person name="Fulton B."/>
            <person name="Courtney L."/>
            <person name="Fronick C."/>
            <person name="Harrison M."/>
            <person name="Strong C."/>
            <person name="Farmer C."/>
            <person name="Delahaunty K."/>
            <person name="Markovic C."/>
            <person name="Hall O."/>
            <person name="Minx P."/>
            <person name="Tomlinson C."/>
            <person name="Mitreva M."/>
            <person name="Nelson J."/>
            <person name="Hou S."/>
            <person name="Wollam A."/>
            <person name="Pepin K.H."/>
            <person name="Johnson M."/>
            <person name="Bhonagiri V."/>
            <person name="Nash W.E."/>
            <person name="Warren W."/>
            <person name="Chinwalla A."/>
            <person name="Mardis E.R."/>
            <person name="Wilson R.K."/>
        </authorList>
    </citation>
    <scope>NUCLEOTIDE SEQUENCE [LARGE SCALE GENOMIC DNA]</scope>
    <source>
        <strain evidence="1 2">ATCC 23970</strain>
    </source>
</reference>
<sequence length="39" mass="4422">MPLKCSLTYINKVPQKGKIGNKSNGGRVVIHYNNMIYIE</sequence>
<organism evidence="1 2">
    <name type="scientific">Neisseria lactamica ATCC 23970</name>
    <dbReference type="NCBI Taxonomy" id="546265"/>
    <lineage>
        <taxon>Bacteria</taxon>
        <taxon>Pseudomonadati</taxon>
        <taxon>Pseudomonadota</taxon>
        <taxon>Betaproteobacteria</taxon>
        <taxon>Neisseriales</taxon>
        <taxon>Neisseriaceae</taxon>
        <taxon>Neisseria</taxon>
    </lineage>
</organism>
<accession>D0W6G3</accession>